<organism evidence="2 3">
    <name type="scientific">Blattamonas nauphoetae</name>
    <dbReference type="NCBI Taxonomy" id="2049346"/>
    <lineage>
        <taxon>Eukaryota</taxon>
        <taxon>Metamonada</taxon>
        <taxon>Preaxostyla</taxon>
        <taxon>Oxymonadida</taxon>
        <taxon>Blattamonas</taxon>
    </lineage>
</organism>
<evidence type="ECO:0000256" key="1">
    <source>
        <dbReference type="SAM" id="MobiDB-lite"/>
    </source>
</evidence>
<sequence length="144" mass="16189">MLGRRREPTRSQLSSSLNNPLLAESNLATQESARLLLPTSSLSLLRVSSGHSDELKGMMCSMRCCSRNSMHQSSHSLQTHSLLQFEVTQTRSAQFSLSYLQSQSEKSPNHKHHSPPTHPSWMDLMSLQQRSTISQASPFRPSLR</sequence>
<reference evidence="2 3" key="1">
    <citation type="journal article" date="2022" name="bioRxiv">
        <title>Genomics of Preaxostyla Flagellates Illuminates Evolutionary Transitions and the Path Towards Mitochondrial Loss.</title>
        <authorList>
            <person name="Novak L.V.F."/>
            <person name="Treitli S.C."/>
            <person name="Pyrih J."/>
            <person name="Halakuc P."/>
            <person name="Pipaliya S.V."/>
            <person name="Vacek V."/>
            <person name="Brzon O."/>
            <person name="Soukal P."/>
            <person name="Eme L."/>
            <person name="Dacks J.B."/>
            <person name="Karnkowska A."/>
            <person name="Elias M."/>
            <person name="Hampl V."/>
        </authorList>
    </citation>
    <scope>NUCLEOTIDE SEQUENCE [LARGE SCALE GENOMIC DNA]</scope>
    <source>
        <strain evidence="2">NAU3</strain>
        <tissue evidence="2">Gut</tissue>
    </source>
</reference>
<gene>
    <name evidence="2" type="ORF">BLNAU_16843</name>
</gene>
<feature type="region of interest" description="Disordered" evidence="1">
    <location>
        <begin position="98"/>
        <end position="122"/>
    </location>
</feature>
<accession>A0ABQ9X9Z3</accession>
<evidence type="ECO:0000313" key="2">
    <source>
        <dbReference type="EMBL" id="KAK2948224.1"/>
    </source>
</evidence>
<keyword evidence="3" id="KW-1185">Reference proteome</keyword>
<evidence type="ECO:0000313" key="3">
    <source>
        <dbReference type="Proteomes" id="UP001281761"/>
    </source>
</evidence>
<name>A0ABQ9X9Z3_9EUKA</name>
<proteinExistence type="predicted"/>
<dbReference type="Proteomes" id="UP001281761">
    <property type="component" value="Unassembled WGS sequence"/>
</dbReference>
<comment type="caution">
    <text evidence="2">The sequence shown here is derived from an EMBL/GenBank/DDBJ whole genome shotgun (WGS) entry which is preliminary data.</text>
</comment>
<protein>
    <submittedName>
        <fullName evidence="2">Uncharacterized protein</fullName>
    </submittedName>
</protein>
<dbReference type="EMBL" id="JARBJD010000181">
    <property type="protein sequence ID" value="KAK2948224.1"/>
    <property type="molecule type" value="Genomic_DNA"/>
</dbReference>